<name>A0AA88KNL5_NAELO</name>
<dbReference type="AlphaFoldDB" id="A0AA88KNL5"/>
<comment type="caution">
    <text evidence="1">The sequence shown here is derived from an EMBL/GenBank/DDBJ whole genome shotgun (WGS) entry which is preliminary data.</text>
</comment>
<evidence type="ECO:0000313" key="2">
    <source>
        <dbReference type="Proteomes" id="UP000816034"/>
    </source>
</evidence>
<evidence type="ECO:0008006" key="3">
    <source>
        <dbReference type="Google" id="ProtNLM"/>
    </source>
</evidence>
<dbReference type="PANTHER" id="PTHR31252">
    <property type="entry name" value="DUF4419 DOMAIN-CONTAINING PROTEIN"/>
    <property type="match status" value="1"/>
</dbReference>
<dbReference type="RefSeq" id="XP_044554137.1">
    <property type="nucleotide sequence ID" value="XM_044688267.1"/>
</dbReference>
<accession>A0AA88KNL5</accession>
<dbReference type="PANTHER" id="PTHR31252:SF11">
    <property type="entry name" value="DUF4419 DOMAIN-CONTAINING PROTEIN"/>
    <property type="match status" value="1"/>
</dbReference>
<sequence>MPITFQVTNTPANEVSNLPAFSLKQILPKKQTSNYELIASSLPKVDPRDQGSDTDLLFVGSNAFVLSALKCYSLHHHLVIRPDDVWISICTQFSNYVNAHAEELREMFVAFEGKKELIVYGSGNLYSADYESLCQDMTMQISKNIKDSSIRDWIMNDFSTTTALDRMVSAVMLMSTTKSYFDYKFHLLCNLPSVTLLGEVEDWVKVRERANKLLEFNVDGCIMGWSQKLFPVLDKLVETSKGNIDCDWWNRIVNRHGGGSGPRYISGWITVFNVFSENGKWLGNEESDEWYVIDDNDVARGYVNVPVTINDNGTEHKTELFAGHFCCQKGKDNKTIQPRVDWALFELK</sequence>
<protein>
    <recommendedName>
        <fullName evidence="3">DUF4419 domain-containing protein</fullName>
    </recommendedName>
</protein>
<evidence type="ECO:0000313" key="1">
    <source>
        <dbReference type="EMBL" id="KAG2392243.1"/>
    </source>
</evidence>
<keyword evidence="2" id="KW-1185">Reference proteome</keyword>
<dbReference type="Proteomes" id="UP000816034">
    <property type="component" value="Unassembled WGS sequence"/>
</dbReference>
<proteinExistence type="predicted"/>
<dbReference type="InterPro" id="IPR025533">
    <property type="entry name" value="DUF4419"/>
</dbReference>
<gene>
    <name evidence="1" type="ORF">C9374_012495</name>
</gene>
<dbReference type="EMBL" id="PYSW02000005">
    <property type="protein sequence ID" value="KAG2392243.1"/>
    <property type="molecule type" value="Genomic_DNA"/>
</dbReference>
<dbReference type="GeneID" id="68104949"/>
<reference evidence="1 2" key="1">
    <citation type="journal article" date="2018" name="BMC Genomics">
        <title>The genome of Naegleria lovaniensis, the basis for a comparative approach to unravel pathogenicity factors of the human pathogenic amoeba N. fowleri.</title>
        <authorList>
            <person name="Liechti N."/>
            <person name="Schurch N."/>
            <person name="Bruggmann R."/>
            <person name="Wittwer M."/>
        </authorList>
    </citation>
    <scope>NUCLEOTIDE SEQUENCE [LARGE SCALE GENOMIC DNA]</scope>
    <source>
        <strain evidence="1 2">ATCC 30569</strain>
    </source>
</reference>
<organism evidence="1 2">
    <name type="scientific">Naegleria lovaniensis</name>
    <name type="common">Amoeba</name>
    <dbReference type="NCBI Taxonomy" id="51637"/>
    <lineage>
        <taxon>Eukaryota</taxon>
        <taxon>Discoba</taxon>
        <taxon>Heterolobosea</taxon>
        <taxon>Tetramitia</taxon>
        <taxon>Eutetramitia</taxon>
        <taxon>Vahlkampfiidae</taxon>
        <taxon>Naegleria</taxon>
    </lineage>
</organism>
<dbReference type="Pfam" id="PF14388">
    <property type="entry name" value="DUF4419"/>
    <property type="match status" value="1"/>
</dbReference>